<evidence type="ECO:0000259" key="5">
    <source>
        <dbReference type="Pfam" id="PF00248"/>
    </source>
</evidence>
<dbReference type="PRINTS" id="PR00069">
    <property type="entry name" value="ALDKETRDTASE"/>
</dbReference>
<sequence>MSLKLAPLIKLNSTYSIPSIGLGTWLLPKSPSATSKFIQDALNLGYRHIDTAIYYHNEREIAQGIRDWIDEDPLNHKREDVFYTTKLWDFDSYEDTYVEFDKAYDAIKDTIGYIDLLLLHHPNVGPSGRIDAWKAMQEFVKSGKVKSIGISSWSERHIDQLLKWEGLTIKPAVNQIELSPWCMRAALTKHYKELGIVLEAYSPLAHGGRLRDADVLRIAQKYGKSPAQVLIKWSLQKGFVPLPKSKSLERLRDNLDVFDFELTKDDIAVLDHPEEHDNTDWECTNNP</sequence>
<comment type="caution">
    <text evidence="6">The sequence shown here is derived from an EMBL/GenBank/DDBJ whole genome shotgun (WGS) entry which is preliminary data.</text>
</comment>
<dbReference type="PANTHER" id="PTHR43827">
    <property type="entry name" value="2,5-DIKETO-D-GLUCONIC ACID REDUCTASE"/>
    <property type="match status" value="1"/>
</dbReference>
<name>A0A9P8Q401_WICPI</name>
<feature type="binding site" evidence="3">
    <location>
        <position position="120"/>
    </location>
    <ligand>
        <name>substrate</name>
    </ligand>
</feature>
<gene>
    <name evidence="6" type="ORF">WICPIJ_005400</name>
</gene>
<accession>A0A9P8Q401</accession>
<dbReference type="AlphaFoldDB" id="A0A9P8Q401"/>
<evidence type="ECO:0000256" key="3">
    <source>
        <dbReference type="PIRSR" id="PIRSR000097-2"/>
    </source>
</evidence>
<dbReference type="PANTHER" id="PTHR43827:SF13">
    <property type="entry name" value="ALDO_KETO REDUCTASE FAMILY PROTEIN"/>
    <property type="match status" value="1"/>
</dbReference>
<keyword evidence="7" id="KW-1185">Reference proteome</keyword>
<keyword evidence="1" id="KW-0560">Oxidoreductase</keyword>
<dbReference type="InterPro" id="IPR036812">
    <property type="entry name" value="NAD(P)_OxRdtase_dom_sf"/>
</dbReference>
<evidence type="ECO:0000313" key="7">
    <source>
        <dbReference type="Proteomes" id="UP000774326"/>
    </source>
</evidence>
<feature type="domain" description="NADP-dependent oxidoreductase" evidence="5">
    <location>
        <begin position="20"/>
        <end position="271"/>
    </location>
</feature>
<dbReference type="PIRSF" id="PIRSF000097">
    <property type="entry name" value="AKR"/>
    <property type="match status" value="1"/>
</dbReference>
<reference evidence="6" key="2">
    <citation type="submission" date="2021-01" db="EMBL/GenBank/DDBJ databases">
        <authorList>
            <person name="Schikora-Tamarit M.A."/>
        </authorList>
    </citation>
    <scope>NUCLEOTIDE SEQUENCE</scope>
    <source>
        <strain evidence="6">CBS2887</strain>
    </source>
</reference>
<dbReference type="SUPFAM" id="SSF51430">
    <property type="entry name" value="NAD(P)-linked oxidoreductase"/>
    <property type="match status" value="1"/>
</dbReference>
<reference evidence="6" key="1">
    <citation type="journal article" date="2021" name="Open Biol.">
        <title>Shared evolutionary footprints suggest mitochondrial oxidative damage underlies multiple complex I losses in fungi.</title>
        <authorList>
            <person name="Schikora-Tamarit M.A."/>
            <person name="Marcet-Houben M."/>
            <person name="Nosek J."/>
            <person name="Gabaldon T."/>
        </authorList>
    </citation>
    <scope>NUCLEOTIDE SEQUENCE</scope>
    <source>
        <strain evidence="6">CBS2887</strain>
    </source>
</reference>
<dbReference type="OrthoDB" id="416253at2759"/>
<evidence type="ECO:0000256" key="2">
    <source>
        <dbReference type="PIRSR" id="PIRSR000097-1"/>
    </source>
</evidence>
<dbReference type="InterPro" id="IPR023210">
    <property type="entry name" value="NADP_OxRdtase_dom"/>
</dbReference>
<evidence type="ECO:0000256" key="4">
    <source>
        <dbReference type="PIRSR" id="PIRSR000097-3"/>
    </source>
</evidence>
<dbReference type="EMBL" id="JAEUBG010003034">
    <property type="protein sequence ID" value="KAH3683618.1"/>
    <property type="molecule type" value="Genomic_DNA"/>
</dbReference>
<protein>
    <recommendedName>
        <fullName evidence="5">NADP-dependent oxidoreductase domain-containing protein</fullName>
    </recommendedName>
</protein>
<dbReference type="Proteomes" id="UP000774326">
    <property type="component" value="Unassembled WGS sequence"/>
</dbReference>
<dbReference type="Pfam" id="PF00248">
    <property type="entry name" value="Aldo_ket_red"/>
    <property type="match status" value="1"/>
</dbReference>
<organism evidence="6 7">
    <name type="scientific">Wickerhamomyces pijperi</name>
    <name type="common">Yeast</name>
    <name type="synonym">Pichia pijperi</name>
    <dbReference type="NCBI Taxonomy" id="599730"/>
    <lineage>
        <taxon>Eukaryota</taxon>
        <taxon>Fungi</taxon>
        <taxon>Dikarya</taxon>
        <taxon>Ascomycota</taxon>
        <taxon>Saccharomycotina</taxon>
        <taxon>Saccharomycetes</taxon>
        <taxon>Phaffomycetales</taxon>
        <taxon>Wickerhamomycetaceae</taxon>
        <taxon>Wickerhamomyces</taxon>
    </lineage>
</organism>
<evidence type="ECO:0000256" key="1">
    <source>
        <dbReference type="ARBA" id="ARBA00023002"/>
    </source>
</evidence>
<evidence type="ECO:0000313" key="6">
    <source>
        <dbReference type="EMBL" id="KAH3683618.1"/>
    </source>
</evidence>
<dbReference type="Gene3D" id="3.20.20.100">
    <property type="entry name" value="NADP-dependent oxidoreductase domain"/>
    <property type="match status" value="1"/>
</dbReference>
<dbReference type="InterPro" id="IPR020471">
    <property type="entry name" value="AKR"/>
</dbReference>
<feature type="active site" description="Proton donor" evidence="2">
    <location>
        <position position="55"/>
    </location>
</feature>
<dbReference type="CDD" id="cd19071">
    <property type="entry name" value="AKR_AKR1-5-like"/>
    <property type="match status" value="1"/>
</dbReference>
<feature type="site" description="Lowers pKa of active site Tyr" evidence="4">
    <location>
        <position position="86"/>
    </location>
</feature>
<proteinExistence type="predicted"/>
<dbReference type="GO" id="GO:0016616">
    <property type="term" value="F:oxidoreductase activity, acting on the CH-OH group of donors, NAD or NADP as acceptor"/>
    <property type="evidence" value="ECO:0007669"/>
    <property type="project" value="UniProtKB-ARBA"/>
</dbReference>
<dbReference type="FunFam" id="3.20.20.100:FF:000002">
    <property type="entry name" value="2,5-diketo-D-gluconic acid reductase A"/>
    <property type="match status" value="1"/>
</dbReference>